<feature type="signal peptide" evidence="2">
    <location>
        <begin position="1"/>
        <end position="20"/>
    </location>
</feature>
<dbReference type="SUPFAM" id="SSF50685">
    <property type="entry name" value="Barwin-like endoglucanases"/>
    <property type="match status" value="1"/>
</dbReference>
<sequence>MFSRLLFFVCTLAALIMVTAQSDMPVALDSADAGSHRAVGIKAAHKRGGKPKGRGGRVTWYNPGLGNCGGYNKATDMIVALPMSVYSGGKYCGKTVKITNTSNGKTCTAKVVDSCPGCAPGDIDVSPTVFKKLVTSQSLDDGVAPIKWDLT</sequence>
<protein>
    <recommendedName>
        <fullName evidence="3">Barwin domain-containing protein</fullName>
    </recommendedName>
</protein>
<dbReference type="GO" id="GO:0042742">
    <property type="term" value="P:defense response to bacterium"/>
    <property type="evidence" value="ECO:0007669"/>
    <property type="project" value="InterPro"/>
</dbReference>
<dbReference type="GO" id="GO:0050832">
    <property type="term" value="P:defense response to fungus"/>
    <property type="evidence" value="ECO:0007669"/>
    <property type="project" value="InterPro"/>
</dbReference>
<gene>
    <name evidence="4" type="ORF">RDB_LOCUS126119</name>
</gene>
<comment type="caution">
    <text evidence="4">The sequence shown here is derived from an EMBL/GenBank/DDBJ whole genome shotgun (WGS) entry which is preliminary data.</text>
</comment>
<organism evidence="4 5">
    <name type="scientific">Rhizoctonia solani</name>
    <dbReference type="NCBI Taxonomy" id="456999"/>
    <lineage>
        <taxon>Eukaryota</taxon>
        <taxon>Fungi</taxon>
        <taxon>Dikarya</taxon>
        <taxon>Basidiomycota</taxon>
        <taxon>Agaricomycotina</taxon>
        <taxon>Agaricomycetes</taxon>
        <taxon>Cantharellales</taxon>
        <taxon>Ceratobasidiaceae</taxon>
        <taxon>Rhizoctonia</taxon>
    </lineage>
</organism>
<name>A0A8H3GZH9_9AGAM</name>
<evidence type="ECO:0000256" key="2">
    <source>
        <dbReference type="SAM" id="SignalP"/>
    </source>
</evidence>
<evidence type="ECO:0000313" key="4">
    <source>
        <dbReference type="EMBL" id="CAE6481954.1"/>
    </source>
</evidence>
<dbReference type="PANTHER" id="PTHR31836">
    <property type="match status" value="1"/>
</dbReference>
<reference evidence="4" key="1">
    <citation type="submission" date="2021-01" db="EMBL/GenBank/DDBJ databases">
        <authorList>
            <person name="Kaushik A."/>
        </authorList>
    </citation>
    <scope>NUCLEOTIDE SEQUENCE</scope>
    <source>
        <strain evidence="4">AG4-R118</strain>
    </source>
</reference>
<dbReference type="InterPro" id="IPR001153">
    <property type="entry name" value="Barwin_dom"/>
</dbReference>
<feature type="domain" description="Barwin" evidence="3">
    <location>
        <begin position="90"/>
        <end position="136"/>
    </location>
</feature>
<dbReference type="EMBL" id="CAJMWX010001340">
    <property type="protein sequence ID" value="CAE6481954.1"/>
    <property type="molecule type" value="Genomic_DNA"/>
</dbReference>
<dbReference type="Pfam" id="PF00967">
    <property type="entry name" value="Barwin"/>
    <property type="match status" value="1"/>
</dbReference>
<accession>A0A8H3GZH9</accession>
<proteinExistence type="predicted"/>
<dbReference type="Gene3D" id="2.40.40.10">
    <property type="entry name" value="RlpA-like domain"/>
    <property type="match status" value="1"/>
</dbReference>
<keyword evidence="1 2" id="KW-0732">Signal</keyword>
<evidence type="ECO:0000313" key="5">
    <source>
        <dbReference type="Proteomes" id="UP000663888"/>
    </source>
</evidence>
<dbReference type="PANTHER" id="PTHR31836:SF28">
    <property type="entry name" value="SRCR DOMAIN-CONTAINING PROTEIN-RELATED"/>
    <property type="match status" value="1"/>
</dbReference>
<dbReference type="InterPro" id="IPR036908">
    <property type="entry name" value="RlpA-like_sf"/>
</dbReference>
<dbReference type="CDD" id="cd22191">
    <property type="entry name" value="DPBB_RlpA_EXP_N-like"/>
    <property type="match status" value="1"/>
</dbReference>
<dbReference type="AlphaFoldDB" id="A0A8H3GZH9"/>
<feature type="chain" id="PRO_5034192524" description="Barwin domain-containing protein" evidence="2">
    <location>
        <begin position="21"/>
        <end position="151"/>
    </location>
</feature>
<dbReference type="Proteomes" id="UP000663888">
    <property type="component" value="Unassembled WGS sequence"/>
</dbReference>
<evidence type="ECO:0000259" key="3">
    <source>
        <dbReference type="Pfam" id="PF00967"/>
    </source>
</evidence>
<evidence type="ECO:0000256" key="1">
    <source>
        <dbReference type="ARBA" id="ARBA00022729"/>
    </source>
</evidence>
<dbReference type="InterPro" id="IPR051477">
    <property type="entry name" value="Expansin_CellWall"/>
</dbReference>